<keyword evidence="2" id="KW-1185">Reference proteome</keyword>
<name>A0ACD4ZHF3_9ACTN</name>
<evidence type="ECO:0000313" key="1">
    <source>
        <dbReference type="EMBL" id="WSB97793.1"/>
    </source>
</evidence>
<proteinExistence type="predicted"/>
<accession>A0ACD4ZHF3</accession>
<sequence>MRLPRIRRANRTEQSDSTDQSDHTENPSVGADAPPGPHRSRRIDFPRAGRHGPRRWLPSWKLVSGLFLLSVGALTGLFVAIYLNVEIPDEHDSARRQATVYYWADGSRMVSVGDVNRQDITLAQMPKSLRSAVIAAENADFYSDAGVSVTGIARAAVNIVKGKETQGGSTITQQYVKNTYLSQDQTVSRKVKELFLSLKVSNQKPKSEILQGYLNTSWFGRDSYGVQAASYAYYGVPAKDLNPSQGALLATLLKGADSYDPALSPANRERAEERWSWILDRQVEAGSMSAEERAKYTSFPEPKPPVKPTSQAGQTGYLIDITNKYIKSRTGITDKDLAGGGYRVHTTFEKDKVRALTKAVEKVRAERLDPEKRAVDRHVQVGAASVRPEDGAIVAVYGGSDAIEHFSNNADTSGVPAGSAFKPFVYAAALEYGSARKQEAARAAGRDARRPVPTMTAEPMSLVDLTGPLVDSDNTPFVQTGKKIGLETVKKLAVASGLREESMAKLEPTFSIGTSTPSAVRLASAYTTFLNGGRATEPYSVTRIERDGVAVDGFEKPEARRAMEPHVAATVGAALQQVGWSALGPPKDRKIYYPVLAGKTGPNDRMKSAWFIGATEELSTSVTMFRTKPDVPNLLPMQGVGGPDSDRGSAFPPLIWAEYQRTAVPPPSLAEAVPQGLGTVS</sequence>
<organism evidence="1 2">
    <name type="scientific">Streptomyces scopuliridis</name>
    <dbReference type="NCBI Taxonomy" id="452529"/>
    <lineage>
        <taxon>Bacteria</taxon>
        <taxon>Bacillati</taxon>
        <taxon>Actinomycetota</taxon>
        <taxon>Actinomycetes</taxon>
        <taxon>Kitasatosporales</taxon>
        <taxon>Streptomycetaceae</taxon>
        <taxon>Streptomyces</taxon>
    </lineage>
</organism>
<evidence type="ECO:0000313" key="2">
    <source>
        <dbReference type="Proteomes" id="UP001348369"/>
    </source>
</evidence>
<dbReference type="EMBL" id="CP109109">
    <property type="protein sequence ID" value="WSB97793.1"/>
    <property type="molecule type" value="Genomic_DNA"/>
</dbReference>
<reference evidence="1" key="1">
    <citation type="submission" date="2022-10" db="EMBL/GenBank/DDBJ databases">
        <title>The complete genomes of actinobacterial strains from the NBC collection.</title>
        <authorList>
            <person name="Joergensen T.S."/>
            <person name="Alvarez Arevalo M."/>
            <person name="Sterndorff E.B."/>
            <person name="Faurdal D."/>
            <person name="Vuksanovic O."/>
            <person name="Mourched A.-S."/>
            <person name="Charusanti P."/>
            <person name="Shaw S."/>
            <person name="Blin K."/>
            <person name="Weber T."/>
        </authorList>
    </citation>
    <scope>NUCLEOTIDE SEQUENCE</scope>
    <source>
        <strain evidence="1">NBC 01771</strain>
    </source>
</reference>
<dbReference type="Proteomes" id="UP001348369">
    <property type="component" value="Chromosome"/>
</dbReference>
<protein>
    <submittedName>
        <fullName evidence="1">Penicillin-binding protein</fullName>
    </submittedName>
</protein>
<gene>
    <name evidence="1" type="ORF">OG835_12710</name>
</gene>